<dbReference type="SUPFAM" id="SSF48613">
    <property type="entry name" value="Heme oxygenase-like"/>
    <property type="match status" value="1"/>
</dbReference>
<evidence type="ECO:0000256" key="1">
    <source>
        <dbReference type="PIRSR" id="PIRSR003170-1"/>
    </source>
</evidence>
<dbReference type="PANTHER" id="PTHR43198">
    <property type="entry name" value="BIFUNCTIONAL TH2 PROTEIN"/>
    <property type="match status" value="1"/>
</dbReference>
<evidence type="ECO:0000256" key="2">
    <source>
        <dbReference type="PIRSR" id="PIRSR003170-2"/>
    </source>
</evidence>
<dbReference type="PIRSF" id="PIRSF003170">
    <property type="entry name" value="Pet18p"/>
    <property type="match status" value="1"/>
</dbReference>
<comment type="caution">
    <text evidence="4">The sequence shown here is derived from an EMBL/GenBank/DDBJ whole genome shotgun (WGS) entry which is preliminary data.</text>
</comment>
<feature type="binding site" evidence="2">
    <location>
        <position position="86"/>
    </location>
    <ligand>
        <name>substrate</name>
    </ligand>
</feature>
<feature type="active site" description="Proton donor" evidence="1">
    <location>
        <position position="206"/>
    </location>
</feature>
<dbReference type="Pfam" id="PF03070">
    <property type="entry name" value="TENA_THI-4"/>
    <property type="match status" value="1"/>
</dbReference>
<dbReference type="CDD" id="cd19358">
    <property type="entry name" value="TenA_E_Spr0628-like"/>
    <property type="match status" value="1"/>
</dbReference>
<evidence type="ECO:0000259" key="3">
    <source>
        <dbReference type="Pfam" id="PF03070"/>
    </source>
</evidence>
<dbReference type="AlphaFoldDB" id="A0A9W7GF46"/>
<evidence type="ECO:0000313" key="5">
    <source>
        <dbReference type="Proteomes" id="UP001165065"/>
    </source>
</evidence>
<evidence type="ECO:0000313" key="4">
    <source>
        <dbReference type="EMBL" id="GMI44654.1"/>
    </source>
</evidence>
<reference evidence="5" key="1">
    <citation type="journal article" date="2023" name="Commun. Biol.">
        <title>Genome analysis of Parmales, the sister group of diatoms, reveals the evolutionary specialization of diatoms from phago-mixotrophs to photoautotrophs.</title>
        <authorList>
            <person name="Ban H."/>
            <person name="Sato S."/>
            <person name="Yoshikawa S."/>
            <person name="Yamada K."/>
            <person name="Nakamura Y."/>
            <person name="Ichinomiya M."/>
            <person name="Sato N."/>
            <person name="Blanc-Mathieu R."/>
            <person name="Endo H."/>
            <person name="Kuwata A."/>
            <person name="Ogata H."/>
        </authorList>
    </citation>
    <scope>NUCLEOTIDE SEQUENCE [LARGE SCALE GENOMIC DNA]</scope>
</reference>
<dbReference type="InterPro" id="IPR050967">
    <property type="entry name" value="Thiamine_Salvage_TenA"/>
</dbReference>
<dbReference type="GO" id="GO:0005829">
    <property type="term" value="C:cytosol"/>
    <property type="evidence" value="ECO:0007669"/>
    <property type="project" value="TreeGrafter"/>
</dbReference>
<dbReference type="GO" id="GO:0006772">
    <property type="term" value="P:thiamine metabolic process"/>
    <property type="evidence" value="ECO:0007669"/>
    <property type="project" value="UniProtKB-ARBA"/>
</dbReference>
<dbReference type="EMBL" id="BRYA01000221">
    <property type="protein sequence ID" value="GMI44654.1"/>
    <property type="molecule type" value="Genomic_DNA"/>
</dbReference>
<accession>A0A9W7GF46</accession>
<dbReference type="InterPro" id="IPR004305">
    <property type="entry name" value="Thiaminase-2/PQQC"/>
</dbReference>
<dbReference type="InterPro" id="IPR026285">
    <property type="entry name" value="TenA_E"/>
</dbReference>
<feature type="binding site" evidence="2">
    <location>
        <position position="135"/>
    </location>
    <ligand>
        <name>substrate</name>
    </ligand>
</feature>
<protein>
    <recommendedName>
        <fullName evidence="3">Thiaminase-2/PQQC domain-containing protein</fullName>
    </recommendedName>
</protein>
<keyword evidence="5" id="KW-1185">Reference proteome</keyword>
<name>A0A9W7GF46_9STRA</name>
<dbReference type="Gene3D" id="1.20.910.10">
    <property type="entry name" value="Heme oxygenase-like"/>
    <property type="match status" value="1"/>
</dbReference>
<organism evidence="4 5">
    <name type="scientific">Triparma columacea</name>
    <dbReference type="NCBI Taxonomy" id="722753"/>
    <lineage>
        <taxon>Eukaryota</taxon>
        <taxon>Sar</taxon>
        <taxon>Stramenopiles</taxon>
        <taxon>Ochrophyta</taxon>
        <taxon>Bolidophyceae</taxon>
        <taxon>Parmales</taxon>
        <taxon>Triparmaceae</taxon>
        <taxon>Triparma</taxon>
    </lineage>
</organism>
<sequence>MSAKETFSEQCRNDVDSTWRKIVHHQWTDKLADGTLTDAQMSKYLLQDYLFLDAFVVLLSSMISKARCLEDRIPGAQFLGLITSSENTYFVDSMAHYGLTPGAAPESVTQSFIDLMFEASQGTLADCLAVLTVCEWSYCCWGTRVAPNSKVTDQPHFQRWIDLHSGEGFEGLVAYLRGLLDHEGTRISQEEKERVKRLFQTAVRYEVEFFDMAMNV</sequence>
<proteinExistence type="predicted"/>
<dbReference type="InterPro" id="IPR016084">
    <property type="entry name" value="Haem_Oase-like_multi-hlx"/>
</dbReference>
<feature type="binding site" evidence="2">
    <location>
        <position position="48"/>
    </location>
    <ligand>
        <name>substrate</name>
    </ligand>
</feature>
<gene>
    <name evidence="4" type="ORF">TrCOL_g368</name>
</gene>
<dbReference type="OrthoDB" id="37730at2759"/>
<dbReference type="Proteomes" id="UP001165065">
    <property type="component" value="Unassembled WGS sequence"/>
</dbReference>
<feature type="domain" description="Thiaminase-2/PQQC" evidence="3">
    <location>
        <begin position="14"/>
        <end position="215"/>
    </location>
</feature>
<dbReference type="PANTHER" id="PTHR43198:SF2">
    <property type="entry name" value="SI:CH1073-67J19.1-RELATED"/>
    <property type="match status" value="1"/>
</dbReference>